<feature type="transmembrane region" description="Helical" evidence="2">
    <location>
        <begin position="148"/>
        <end position="167"/>
    </location>
</feature>
<dbReference type="Pfam" id="PF13803">
    <property type="entry name" value="DUF4184"/>
    <property type="match status" value="1"/>
</dbReference>
<accession>A0A521ATN1</accession>
<dbReference type="InterPro" id="IPR025238">
    <property type="entry name" value="DUF4184"/>
</dbReference>
<evidence type="ECO:0000256" key="1">
    <source>
        <dbReference type="SAM" id="MobiDB-lite"/>
    </source>
</evidence>
<evidence type="ECO:0000313" key="4">
    <source>
        <dbReference type="Proteomes" id="UP000317484"/>
    </source>
</evidence>
<name>A0A521ATN1_9ACTN</name>
<protein>
    <recommendedName>
        <fullName evidence="5">DUF4184 family protein</fullName>
    </recommendedName>
</protein>
<evidence type="ECO:0000313" key="3">
    <source>
        <dbReference type="EMBL" id="SMO38228.1"/>
    </source>
</evidence>
<sequence>MPFTGSHPAAVLPLLRTGLPASALVAGSTAPDLPFYLPVDLGVPTHTALAVVTTDVLLGGALWALWHGLLSRPALAWAPGSVTARLPAAAAPGLGRRLRTPAQGVRLVTALAAGAATHVLWDEFTHPGRWGAENVPALSATWAGEAGYSWAQDLSGVVGALVLAGWLARWWRRTPAAPSAGSRPGWWLPWTALAGTAAVAGAVAATGAPDVRSGAVAAAFAGGGAALGTAVLLALAETVRAGTRQRVTPPRGPLPGRRGRRRPAAPPP</sequence>
<keyword evidence="2" id="KW-0812">Transmembrane</keyword>
<feature type="transmembrane region" description="Helical" evidence="2">
    <location>
        <begin position="104"/>
        <end position="121"/>
    </location>
</feature>
<dbReference type="EMBL" id="FXTJ01000001">
    <property type="protein sequence ID" value="SMO38228.1"/>
    <property type="molecule type" value="Genomic_DNA"/>
</dbReference>
<evidence type="ECO:0000256" key="2">
    <source>
        <dbReference type="SAM" id="Phobius"/>
    </source>
</evidence>
<feature type="compositionally biased region" description="Basic residues" evidence="1">
    <location>
        <begin position="257"/>
        <end position="268"/>
    </location>
</feature>
<keyword evidence="4" id="KW-1185">Reference proteome</keyword>
<organism evidence="3 4">
    <name type="scientific">Geodermatophilus aquaeductus</name>
    <dbReference type="NCBI Taxonomy" id="1564161"/>
    <lineage>
        <taxon>Bacteria</taxon>
        <taxon>Bacillati</taxon>
        <taxon>Actinomycetota</taxon>
        <taxon>Actinomycetes</taxon>
        <taxon>Geodermatophilales</taxon>
        <taxon>Geodermatophilaceae</taxon>
        <taxon>Geodermatophilus</taxon>
    </lineage>
</organism>
<proteinExistence type="predicted"/>
<reference evidence="3 4" key="1">
    <citation type="submission" date="2017-05" db="EMBL/GenBank/DDBJ databases">
        <authorList>
            <person name="Varghese N."/>
            <person name="Submissions S."/>
        </authorList>
    </citation>
    <scope>NUCLEOTIDE SEQUENCE [LARGE SCALE GENOMIC DNA]</scope>
    <source>
        <strain evidence="3 4">DSM 46834</strain>
    </source>
</reference>
<feature type="transmembrane region" description="Helical" evidence="2">
    <location>
        <begin position="187"/>
        <end position="208"/>
    </location>
</feature>
<dbReference type="Proteomes" id="UP000317484">
    <property type="component" value="Unassembled WGS sequence"/>
</dbReference>
<feature type="transmembrane region" description="Helical" evidence="2">
    <location>
        <begin position="47"/>
        <end position="66"/>
    </location>
</feature>
<evidence type="ECO:0008006" key="5">
    <source>
        <dbReference type="Google" id="ProtNLM"/>
    </source>
</evidence>
<feature type="region of interest" description="Disordered" evidence="1">
    <location>
        <begin position="242"/>
        <end position="268"/>
    </location>
</feature>
<gene>
    <name evidence="3" type="ORF">SAMN06273567_101342</name>
</gene>
<keyword evidence="2" id="KW-0472">Membrane</keyword>
<dbReference type="AlphaFoldDB" id="A0A521ATN1"/>
<keyword evidence="2" id="KW-1133">Transmembrane helix</keyword>
<feature type="transmembrane region" description="Helical" evidence="2">
    <location>
        <begin position="214"/>
        <end position="236"/>
    </location>
</feature>
<dbReference type="RefSeq" id="WP_185938103.1">
    <property type="nucleotide sequence ID" value="NZ_FXTJ01000001.1"/>
</dbReference>